<dbReference type="GO" id="GO:0016020">
    <property type="term" value="C:membrane"/>
    <property type="evidence" value="ECO:0007669"/>
    <property type="project" value="UniProtKB-SubCell"/>
</dbReference>
<feature type="domain" description="TM2" evidence="6">
    <location>
        <begin position="28"/>
        <end position="77"/>
    </location>
</feature>
<evidence type="ECO:0000256" key="1">
    <source>
        <dbReference type="ARBA" id="ARBA00004141"/>
    </source>
</evidence>
<keyword evidence="3 5" id="KW-1133">Transmembrane helix</keyword>
<evidence type="ECO:0000313" key="8">
    <source>
        <dbReference type="Proteomes" id="UP000198615"/>
    </source>
</evidence>
<evidence type="ECO:0000256" key="3">
    <source>
        <dbReference type="ARBA" id="ARBA00022989"/>
    </source>
</evidence>
<dbReference type="AlphaFoldDB" id="A0A8G2EVA4"/>
<accession>A0A8G2EVA4</accession>
<dbReference type="PANTHER" id="PTHR21016">
    <property type="entry name" value="BETA-AMYLOID BINDING PROTEIN-RELATED"/>
    <property type="match status" value="1"/>
</dbReference>
<reference evidence="7 8" key="1">
    <citation type="submission" date="2016-10" db="EMBL/GenBank/DDBJ databases">
        <authorList>
            <person name="Varghese N."/>
            <person name="Submissions S."/>
        </authorList>
    </citation>
    <scope>NUCLEOTIDE SEQUENCE [LARGE SCALE GENOMIC DNA]</scope>
    <source>
        <strain evidence="7 8">DSM 18839</strain>
    </source>
</reference>
<feature type="transmembrane region" description="Helical" evidence="5">
    <location>
        <begin position="33"/>
        <end position="52"/>
    </location>
</feature>
<keyword evidence="4 5" id="KW-0472">Membrane</keyword>
<evidence type="ECO:0000256" key="4">
    <source>
        <dbReference type="ARBA" id="ARBA00023136"/>
    </source>
</evidence>
<dbReference type="RefSeq" id="WP_215906093.1">
    <property type="nucleotide sequence ID" value="NZ_FNBW01000006.1"/>
</dbReference>
<gene>
    <name evidence="7" type="ORF">SAMN05660686_02300</name>
</gene>
<evidence type="ECO:0000256" key="5">
    <source>
        <dbReference type="SAM" id="Phobius"/>
    </source>
</evidence>
<keyword evidence="2 5" id="KW-0812">Transmembrane</keyword>
<evidence type="ECO:0000256" key="2">
    <source>
        <dbReference type="ARBA" id="ARBA00022692"/>
    </source>
</evidence>
<organism evidence="7 8">
    <name type="scientific">Thalassobaculum litoreum DSM 18839</name>
    <dbReference type="NCBI Taxonomy" id="1123362"/>
    <lineage>
        <taxon>Bacteria</taxon>
        <taxon>Pseudomonadati</taxon>
        <taxon>Pseudomonadota</taxon>
        <taxon>Alphaproteobacteria</taxon>
        <taxon>Rhodospirillales</taxon>
        <taxon>Thalassobaculaceae</taxon>
        <taxon>Thalassobaculum</taxon>
    </lineage>
</organism>
<dbReference type="Proteomes" id="UP000198615">
    <property type="component" value="Unassembled WGS sequence"/>
</dbReference>
<dbReference type="EMBL" id="FNBW01000006">
    <property type="protein sequence ID" value="SDF77256.1"/>
    <property type="molecule type" value="Genomic_DNA"/>
</dbReference>
<evidence type="ECO:0000313" key="7">
    <source>
        <dbReference type="EMBL" id="SDF77256.1"/>
    </source>
</evidence>
<dbReference type="InterPro" id="IPR050932">
    <property type="entry name" value="TM2D1-3-like"/>
</dbReference>
<protein>
    <submittedName>
        <fullName evidence="7">TM2 domain-containing protein</fullName>
    </submittedName>
</protein>
<dbReference type="Pfam" id="PF05154">
    <property type="entry name" value="TM2"/>
    <property type="match status" value="1"/>
</dbReference>
<feature type="transmembrane region" description="Helical" evidence="5">
    <location>
        <begin position="59"/>
        <end position="92"/>
    </location>
</feature>
<comment type="caution">
    <text evidence="7">The sequence shown here is derived from an EMBL/GenBank/DDBJ whole genome shotgun (WGS) entry which is preliminary data.</text>
</comment>
<comment type="subcellular location">
    <subcellularLocation>
        <location evidence="1">Membrane</location>
        <topology evidence="1">Multi-pass membrane protein</topology>
    </subcellularLocation>
</comment>
<evidence type="ECO:0000259" key="6">
    <source>
        <dbReference type="Pfam" id="PF05154"/>
    </source>
</evidence>
<sequence>MTDTSPDRTNGYYGPSGEAERIMQYDANKKSVLIAYLLWFFLGTFAVHRFYLGAVKSALVMLGMWVIFGALSSITFGVFGFLLLIPAIWWFLDLFLIPGIARDKNQELIAMLSR</sequence>
<dbReference type="PANTHER" id="PTHR21016:SF25">
    <property type="entry name" value="TM2 DOMAIN-CONTAINING PROTEIN DDB_G0277895-RELATED"/>
    <property type="match status" value="1"/>
</dbReference>
<dbReference type="InterPro" id="IPR007829">
    <property type="entry name" value="TM2"/>
</dbReference>
<proteinExistence type="predicted"/>
<name>A0A8G2EVA4_9PROT</name>
<keyword evidence="8" id="KW-1185">Reference proteome</keyword>